<evidence type="ECO:0000313" key="6">
    <source>
        <dbReference type="Proteomes" id="UP001597197"/>
    </source>
</evidence>
<organism evidence="5 6">
    <name type="scientific">Hymenobacter bucti</name>
    <dbReference type="NCBI Taxonomy" id="1844114"/>
    <lineage>
        <taxon>Bacteria</taxon>
        <taxon>Pseudomonadati</taxon>
        <taxon>Bacteroidota</taxon>
        <taxon>Cytophagia</taxon>
        <taxon>Cytophagales</taxon>
        <taxon>Hymenobacteraceae</taxon>
        <taxon>Hymenobacter</taxon>
    </lineage>
</organism>
<evidence type="ECO:0000313" key="5">
    <source>
        <dbReference type="EMBL" id="MFD1874229.1"/>
    </source>
</evidence>
<dbReference type="Gene3D" id="1.10.10.60">
    <property type="entry name" value="Homeodomain-like"/>
    <property type="match status" value="1"/>
</dbReference>
<evidence type="ECO:0000256" key="3">
    <source>
        <dbReference type="ARBA" id="ARBA00023163"/>
    </source>
</evidence>
<evidence type="ECO:0000256" key="1">
    <source>
        <dbReference type="ARBA" id="ARBA00023015"/>
    </source>
</evidence>
<evidence type="ECO:0000259" key="4">
    <source>
        <dbReference type="PROSITE" id="PS01124"/>
    </source>
</evidence>
<evidence type="ECO:0000256" key="2">
    <source>
        <dbReference type="ARBA" id="ARBA00023125"/>
    </source>
</evidence>
<keyword evidence="2" id="KW-0238">DNA-binding</keyword>
<dbReference type="InterPro" id="IPR018060">
    <property type="entry name" value="HTH_AraC"/>
</dbReference>
<dbReference type="InterPro" id="IPR037923">
    <property type="entry name" value="HTH-like"/>
</dbReference>
<gene>
    <name evidence="5" type="ORF">ACFSDX_17425</name>
</gene>
<dbReference type="SUPFAM" id="SSF46689">
    <property type="entry name" value="Homeodomain-like"/>
    <property type="match status" value="1"/>
</dbReference>
<dbReference type="PROSITE" id="PS01124">
    <property type="entry name" value="HTH_ARAC_FAMILY_2"/>
    <property type="match status" value="1"/>
</dbReference>
<sequence length="299" mass="32970">METPALPTFGFDTYPQTAEPRLPKLPTEALEQLVVYRREERFATCRQHIELHRRAFYKLSLIGEGGGRFTLNDEVVAVAPRSILLVPPGTALSWRLHEGPQTGLYCFFSPDFYNAGLLPGYQLGAVLAGGAPYVYHAATPAEYAALAQSGEHLHAQQAHLEKARHYLRLLLADVRDWEQPAAPATTLTPVVQQFLQLIAARLAAATEPVLALDSYAADLCLTPSQLSALCRQATGQSAANLLKEKVATEARVLLTGTQLPISDIAYRLTFYDAAHFSRWFRQAVGQAPSAYRAQFTTYK</sequence>
<dbReference type="InterPro" id="IPR009057">
    <property type="entry name" value="Homeodomain-like_sf"/>
</dbReference>
<protein>
    <submittedName>
        <fullName evidence="5">Helix-turn-helix domain-containing protein</fullName>
    </submittedName>
</protein>
<accession>A0ABW4QXB4</accession>
<dbReference type="EMBL" id="JBHUFD010000006">
    <property type="protein sequence ID" value="MFD1874229.1"/>
    <property type="molecule type" value="Genomic_DNA"/>
</dbReference>
<dbReference type="Pfam" id="PF02311">
    <property type="entry name" value="AraC_binding"/>
    <property type="match status" value="1"/>
</dbReference>
<comment type="caution">
    <text evidence="5">The sequence shown here is derived from an EMBL/GenBank/DDBJ whole genome shotgun (WGS) entry which is preliminary data.</text>
</comment>
<reference evidence="6" key="1">
    <citation type="journal article" date="2019" name="Int. J. Syst. Evol. Microbiol.">
        <title>The Global Catalogue of Microorganisms (GCM) 10K type strain sequencing project: providing services to taxonomists for standard genome sequencing and annotation.</title>
        <authorList>
            <consortium name="The Broad Institute Genomics Platform"/>
            <consortium name="The Broad Institute Genome Sequencing Center for Infectious Disease"/>
            <person name="Wu L."/>
            <person name="Ma J."/>
        </authorList>
    </citation>
    <scope>NUCLEOTIDE SEQUENCE [LARGE SCALE GENOMIC DNA]</scope>
    <source>
        <strain evidence="6">CGMCC 1.15795</strain>
    </source>
</reference>
<dbReference type="Pfam" id="PF12833">
    <property type="entry name" value="HTH_18"/>
    <property type="match status" value="1"/>
</dbReference>
<name>A0ABW4QXB4_9BACT</name>
<dbReference type="PANTHER" id="PTHR43280:SF32">
    <property type="entry name" value="TRANSCRIPTIONAL REGULATORY PROTEIN"/>
    <property type="match status" value="1"/>
</dbReference>
<dbReference type="InterPro" id="IPR003313">
    <property type="entry name" value="AraC-bd"/>
</dbReference>
<dbReference type="SMART" id="SM00342">
    <property type="entry name" value="HTH_ARAC"/>
    <property type="match status" value="1"/>
</dbReference>
<keyword evidence="1" id="KW-0805">Transcription regulation</keyword>
<keyword evidence="6" id="KW-1185">Reference proteome</keyword>
<dbReference type="Proteomes" id="UP001597197">
    <property type="component" value="Unassembled WGS sequence"/>
</dbReference>
<feature type="domain" description="HTH araC/xylS-type" evidence="4">
    <location>
        <begin position="192"/>
        <end position="294"/>
    </location>
</feature>
<proteinExistence type="predicted"/>
<dbReference type="Gene3D" id="2.60.120.10">
    <property type="entry name" value="Jelly Rolls"/>
    <property type="match status" value="1"/>
</dbReference>
<dbReference type="RefSeq" id="WP_382315839.1">
    <property type="nucleotide sequence ID" value="NZ_JBHUFD010000006.1"/>
</dbReference>
<dbReference type="PANTHER" id="PTHR43280">
    <property type="entry name" value="ARAC-FAMILY TRANSCRIPTIONAL REGULATOR"/>
    <property type="match status" value="1"/>
</dbReference>
<keyword evidence="3" id="KW-0804">Transcription</keyword>
<dbReference type="SUPFAM" id="SSF51215">
    <property type="entry name" value="Regulatory protein AraC"/>
    <property type="match status" value="1"/>
</dbReference>
<dbReference type="InterPro" id="IPR014710">
    <property type="entry name" value="RmlC-like_jellyroll"/>
</dbReference>